<dbReference type="NCBIfam" id="TIGR00552">
    <property type="entry name" value="nadE"/>
    <property type="match status" value="1"/>
</dbReference>
<proteinExistence type="inferred from homology"/>
<feature type="active site" description="Proton acceptor; for glutaminase activity" evidence="7">
    <location>
        <position position="45"/>
    </location>
</feature>
<feature type="binding site" evidence="7">
    <location>
        <position position="196"/>
    </location>
    <ligand>
        <name>L-glutamine</name>
        <dbReference type="ChEBI" id="CHEBI:58359"/>
    </ligand>
</feature>
<dbReference type="OrthoDB" id="9799210at2"/>
<organism evidence="11 12">
    <name type="scientific">Desulfocurvibacter africanus PCS</name>
    <dbReference type="NCBI Taxonomy" id="1262666"/>
    <lineage>
        <taxon>Bacteria</taxon>
        <taxon>Pseudomonadati</taxon>
        <taxon>Thermodesulfobacteriota</taxon>
        <taxon>Desulfovibrionia</taxon>
        <taxon>Desulfovibrionales</taxon>
        <taxon>Desulfovibrionaceae</taxon>
        <taxon>Desulfocurvibacter</taxon>
    </lineage>
</organism>
<dbReference type="UniPathway" id="UPA00253">
    <property type="reaction ID" value="UER00334"/>
</dbReference>
<sequence>MVLAMRLGLIQLNPTVGDIEGNAARIEQAVRRATAQGARLCLTSEMALTGYPPRDLLLFGSFVRRVTEALEDLARRLANEAPVLVGTVEANPGPCGKLLRNAAVLLCGGRLRHSFHKTLLPTYDVFDESRYFEPSQEPKLFELDGLRMAVTVCEDIWNDKDYWPRRNYAFDPLEALAAQAPDVILNLSASPFHVGKQAERECMLAAISRKYKAPLAYVNQVGGNDDLLFDGRSTVFDSQGRILARLAAFAEDVAVVDLAASPAPLPADLSGPADALEALVMGTRDYARKCGFKSALLGLSGGIDSALTAAVAARALGPDNVLGVLMPSPYSSRGSIDDSLELARNLGLRTLTLPIAPLMAAFEQTLEEPFRGLCPDVTEENIQSRIRGNLLMALSNKYCSMLLTTGNKSELAVGYCTIYGDMSGGLAVISDAPKTLVYAMSRQLNADSPTPVIPESILTKPPSAELRPGQVDQDSLPPYDVLDAILALHIEEHRGLEEIVAAGFDEPTVRCVLRLVAIAEFKRRQAAPGLRITRRAFGTGWRMPIARRWTF</sequence>
<comment type="caution">
    <text evidence="7">Lacks conserved residue(s) required for the propagation of feature annotation.</text>
</comment>
<dbReference type="SUPFAM" id="SSF52402">
    <property type="entry name" value="Adenine nucleotide alpha hydrolases-like"/>
    <property type="match status" value="1"/>
</dbReference>
<dbReference type="CDD" id="cd00553">
    <property type="entry name" value="NAD_synthase"/>
    <property type="match status" value="1"/>
</dbReference>
<evidence type="ECO:0000256" key="3">
    <source>
        <dbReference type="ARBA" id="ARBA00022598"/>
    </source>
</evidence>
<dbReference type="GO" id="GO:0005737">
    <property type="term" value="C:cytoplasm"/>
    <property type="evidence" value="ECO:0007669"/>
    <property type="project" value="InterPro"/>
</dbReference>
<protein>
    <recommendedName>
        <fullName evidence="7 8">Glutamine-dependent NAD(+) synthetase</fullName>
        <ecNumber evidence="7 8">6.3.5.1</ecNumber>
    </recommendedName>
    <alternativeName>
        <fullName evidence="7 8">NAD(+) synthase [glutamine-hydrolyzing]</fullName>
    </alternativeName>
</protein>
<dbReference type="InterPro" id="IPR014445">
    <property type="entry name" value="Gln-dep_NAD_synthase"/>
</dbReference>
<evidence type="ECO:0000313" key="12">
    <source>
        <dbReference type="Proteomes" id="UP000011922"/>
    </source>
</evidence>
<dbReference type="Pfam" id="PF00795">
    <property type="entry name" value="CN_hydrolase"/>
    <property type="match status" value="1"/>
</dbReference>
<dbReference type="InterPro" id="IPR003694">
    <property type="entry name" value="NAD_synthase"/>
</dbReference>
<dbReference type="Gene3D" id="3.40.50.620">
    <property type="entry name" value="HUPs"/>
    <property type="match status" value="1"/>
</dbReference>
<feature type="domain" description="CN hydrolase" evidence="10">
    <location>
        <begin position="5"/>
        <end position="260"/>
    </location>
</feature>
<dbReference type="InterPro" id="IPR022310">
    <property type="entry name" value="NAD/GMP_synthase"/>
</dbReference>
<dbReference type="SUPFAM" id="SSF56317">
    <property type="entry name" value="Carbon-nitrogen hydrolase"/>
    <property type="match status" value="1"/>
</dbReference>
<feature type="binding site" evidence="7">
    <location>
        <position position="190"/>
    </location>
    <ligand>
        <name>L-glutamine</name>
        <dbReference type="ChEBI" id="CHEBI:58359"/>
    </ligand>
</feature>
<feature type="binding site" evidence="7">
    <location>
        <position position="405"/>
    </location>
    <ligand>
        <name>ATP</name>
        <dbReference type="ChEBI" id="CHEBI:30616"/>
    </ligand>
</feature>
<dbReference type="CDD" id="cd07570">
    <property type="entry name" value="GAT_Gln-NAD-synth"/>
    <property type="match status" value="1"/>
</dbReference>
<name>M5Q0Q9_DESAF</name>
<comment type="similarity">
    <text evidence="2 7 8">In the C-terminal section; belongs to the NAD synthetase family.</text>
</comment>
<feature type="binding site" evidence="7">
    <location>
        <position position="522"/>
    </location>
    <ligand>
        <name>deamido-NAD(+)</name>
        <dbReference type="ChEBI" id="CHEBI:58437"/>
        <note>ligand shared between two neighboring subunits</note>
    </ligand>
</feature>
<keyword evidence="6 7" id="KW-0520">NAD</keyword>
<feature type="active site" description="Nucleophile; for glutaminase activity" evidence="7">
    <location>
        <position position="153"/>
    </location>
</feature>
<dbReference type="PANTHER" id="PTHR23090">
    <property type="entry name" value="NH 3 /GLUTAMINE-DEPENDENT NAD + SYNTHETASE"/>
    <property type="match status" value="1"/>
</dbReference>
<comment type="similarity">
    <text evidence="9">Belongs to the NAD synthetase family.</text>
</comment>
<dbReference type="EC" id="6.3.5.1" evidence="7 8"/>
<dbReference type="GO" id="GO:0009435">
    <property type="term" value="P:NAD+ biosynthetic process"/>
    <property type="evidence" value="ECO:0007669"/>
    <property type="project" value="UniProtKB-UniRule"/>
</dbReference>
<feature type="binding site" evidence="7">
    <location>
        <position position="381"/>
    </location>
    <ligand>
        <name>deamido-NAD(+)</name>
        <dbReference type="ChEBI" id="CHEBI:58437"/>
        <note>ligand shared between two neighboring subunits</note>
    </ligand>
</feature>
<dbReference type="FunFam" id="3.40.50.620:FF:000106">
    <property type="entry name" value="Glutamine-dependent NAD(+) synthetase"/>
    <property type="match status" value="1"/>
</dbReference>
<evidence type="ECO:0000256" key="6">
    <source>
        <dbReference type="ARBA" id="ARBA00023027"/>
    </source>
</evidence>
<dbReference type="PROSITE" id="PS50263">
    <property type="entry name" value="CN_HYDROLASE"/>
    <property type="match status" value="1"/>
</dbReference>
<dbReference type="GO" id="GO:0004359">
    <property type="term" value="F:glutaminase activity"/>
    <property type="evidence" value="ECO:0007669"/>
    <property type="project" value="InterPro"/>
</dbReference>
<keyword evidence="4 7" id="KW-0547">Nucleotide-binding</keyword>
<evidence type="ECO:0000256" key="9">
    <source>
        <dbReference type="RuleBase" id="RU003811"/>
    </source>
</evidence>
<feature type="binding site" evidence="7">
    <location>
        <begin position="298"/>
        <end position="305"/>
    </location>
    <ligand>
        <name>ATP</name>
        <dbReference type="ChEBI" id="CHEBI:30616"/>
    </ligand>
</feature>
<comment type="caution">
    <text evidence="11">The sequence shown here is derived from an EMBL/GenBank/DDBJ whole genome shotgun (WGS) entry which is preliminary data.</text>
</comment>
<dbReference type="GO" id="GO:0008795">
    <property type="term" value="F:NAD+ synthase activity"/>
    <property type="evidence" value="ECO:0007669"/>
    <property type="project" value="UniProtKB-UniRule"/>
</dbReference>
<accession>M5Q0Q9</accession>
<dbReference type="Pfam" id="PF02540">
    <property type="entry name" value="NAD_synthase"/>
    <property type="match status" value="1"/>
</dbReference>
<evidence type="ECO:0000256" key="4">
    <source>
        <dbReference type="ARBA" id="ARBA00022741"/>
    </source>
</evidence>
<evidence type="ECO:0000259" key="10">
    <source>
        <dbReference type="PROSITE" id="PS50263"/>
    </source>
</evidence>
<dbReference type="Gene3D" id="3.60.110.10">
    <property type="entry name" value="Carbon-nitrogen hydrolase"/>
    <property type="match status" value="1"/>
</dbReference>
<dbReference type="InterPro" id="IPR003010">
    <property type="entry name" value="C-N_Hydrolase"/>
</dbReference>
<evidence type="ECO:0000256" key="8">
    <source>
        <dbReference type="PIRNR" id="PIRNR006630"/>
    </source>
</evidence>
<dbReference type="GO" id="GO:0003952">
    <property type="term" value="F:NAD+ synthase (glutamine-hydrolyzing) activity"/>
    <property type="evidence" value="ECO:0007669"/>
    <property type="project" value="UniProtKB-UniRule"/>
</dbReference>
<evidence type="ECO:0000256" key="2">
    <source>
        <dbReference type="ARBA" id="ARBA00007145"/>
    </source>
</evidence>
<dbReference type="HAMAP" id="MF_02090">
    <property type="entry name" value="NadE_glutamine_dep"/>
    <property type="match status" value="1"/>
</dbReference>
<keyword evidence="5 7" id="KW-0067">ATP-binding</keyword>
<evidence type="ECO:0000256" key="1">
    <source>
        <dbReference type="ARBA" id="ARBA00005188"/>
    </source>
</evidence>
<evidence type="ECO:0000256" key="7">
    <source>
        <dbReference type="HAMAP-Rule" id="MF_02090"/>
    </source>
</evidence>
<feature type="binding site" evidence="7">
    <location>
        <position position="410"/>
    </location>
    <ligand>
        <name>deamido-NAD(+)</name>
        <dbReference type="ChEBI" id="CHEBI:58437"/>
        <note>ligand shared between two neighboring subunits</note>
    </ligand>
</feature>
<comment type="catalytic activity">
    <reaction evidence="7 8">
        <text>deamido-NAD(+) + L-glutamine + ATP + H2O = L-glutamate + AMP + diphosphate + NAD(+) + H(+)</text>
        <dbReference type="Rhea" id="RHEA:24384"/>
        <dbReference type="ChEBI" id="CHEBI:15377"/>
        <dbReference type="ChEBI" id="CHEBI:15378"/>
        <dbReference type="ChEBI" id="CHEBI:29985"/>
        <dbReference type="ChEBI" id="CHEBI:30616"/>
        <dbReference type="ChEBI" id="CHEBI:33019"/>
        <dbReference type="ChEBI" id="CHEBI:57540"/>
        <dbReference type="ChEBI" id="CHEBI:58359"/>
        <dbReference type="ChEBI" id="CHEBI:58437"/>
        <dbReference type="ChEBI" id="CHEBI:456215"/>
        <dbReference type="EC" id="6.3.5.1"/>
    </reaction>
</comment>
<comment type="pathway">
    <text evidence="1 7 8">Cofactor biosynthesis; NAD(+) biosynthesis; NAD(+) from deamido-NAD(+) (L-Gln route): step 1/1.</text>
</comment>
<dbReference type="GO" id="GO:0005524">
    <property type="term" value="F:ATP binding"/>
    <property type="evidence" value="ECO:0007669"/>
    <property type="project" value="UniProtKB-UniRule"/>
</dbReference>
<evidence type="ECO:0000313" key="11">
    <source>
        <dbReference type="EMBL" id="EMG35893.1"/>
    </source>
</evidence>
<keyword evidence="3 7" id="KW-0436">Ligase</keyword>
<dbReference type="InterPro" id="IPR036526">
    <property type="entry name" value="C-N_Hydrolase_sf"/>
</dbReference>
<reference evidence="11 12" key="1">
    <citation type="journal article" date="2013" name="Genome Announc.">
        <title>Draft Genome Sequence for Desulfovibrio africanus Strain PCS.</title>
        <authorList>
            <person name="Brown S.D."/>
            <person name="Utturkar S.M."/>
            <person name="Arkin A.P."/>
            <person name="Deutschbauer A.M."/>
            <person name="Elias D.A."/>
            <person name="Hazen T.C."/>
            <person name="Chakraborty R."/>
        </authorList>
    </citation>
    <scope>NUCLEOTIDE SEQUENCE [LARGE SCALE GENOMIC DNA]</scope>
    <source>
        <strain evidence="11 12">PCS</strain>
    </source>
</reference>
<dbReference type="Proteomes" id="UP000011922">
    <property type="component" value="Unassembled WGS sequence"/>
</dbReference>
<evidence type="ECO:0000256" key="5">
    <source>
        <dbReference type="ARBA" id="ARBA00022840"/>
    </source>
</evidence>
<dbReference type="PATRIC" id="fig|1262666.3.peg.3431"/>
<dbReference type="EMBL" id="AOSV01000038">
    <property type="protein sequence ID" value="EMG35893.1"/>
    <property type="molecule type" value="Genomic_DNA"/>
</dbReference>
<gene>
    <name evidence="7" type="primary">nadE</name>
    <name evidence="11" type="ORF">PCS_03376</name>
</gene>
<feature type="binding site" evidence="7">
    <location>
        <position position="123"/>
    </location>
    <ligand>
        <name>L-glutamine</name>
        <dbReference type="ChEBI" id="CHEBI:58359"/>
    </ligand>
</feature>
<dbReference type="PANTHER" id="PTHR23090:SF9">
    <property type="entry name" value="GLUTAMINE-DEPENDENT NAD(+) SYNTHETASE"/>
    <property type="match status" value="1"/>
</dbReference>
<dbReference type="NCBIfam" id="NF010588">
    <property type="entry name" value="PRK13981.1"/>
    <property type="match status" value="1"/>
</dbReference>
<dbReference type="RefSeq" id="WP_005989335.1">
    <property type="nucleotide sequence ID" value="NZ_AOSV01000038.1"/>
</dbReference>
<comment type="function">
    <text evidence="7">Catalyzes the ATP-dependent amidation of deamido-NAD to form NAD. Uses L-glutamine as a nitrogen source.</text>
</comment>
<dbReference type="PIRSF" id="PIRSF006630">
    <property type="entry name" value="NADS_GAT"/>
    <property type="match status" value="1"/>
</dbReference>
<dbReference type="InterPro" id="IPR014729">
    <property type="entry name" value="Rossmann-like_a/b/a_fold"/>
</dbReference>
<dbReference type="AlphaFoldDB" id="M5Q0Q9"/>
<feature type="active site" description="For glutaminase activity" evidence="7">
    <location>
        <position position="117"/>
    </location>
</feature>